<dbReference type="OrthoDB" id="9101320at2"/>
<dbReference type="Gene3D" id="1.20.1260.10">
    <property type="match status" value="1"/>
</dbReference>
<dbReference type="EMBL" id="SKFH01000050">
    <property type="protein sequence ID" value="TCZ65295.1"/>
    <property type="molecule type" value="Genomic_DNA"/>
</dbReference>
<dbReference type="RefSeq" id="WP_131854204.1">
    <property type="nucleotide sequence ID" value="NZ_SKFH01000050.1"/>
</dbReference>
<dbReference type="AlphaFoldDB" id="A0A4R4DTY2"/>
<gene>
    <name evidence="3" type="ORF">E0486_17530</name>
</gene>
<keyword evidence="1" id="KW-0732">Signal</keyword>
<dbReference type="InterPro" id="IPR025419">
    <property type="entry name" value="DUF4142"/>
</dbReference>
<dbReference type="PANTHER" id="PTHR38593">
    <property type="entry name" value="BLR2558 PROTEIN"/>
    <property type="match status" value="1"/>
</dbReference>
<feature type="domain" description="DUF4142" evidence="2">
    <location>
        <begin position="38"/>
        <end position="172"/>
    </location>
</feature>
<reference evidence="3 4" key="1">
    <citation type="submission" date="2019-03" db="EMBL/GenBank/DDBJ databases">
        <authorList>
            <person name="Kim M.K.M."/>
        </authorList>
    </citation>
    <scope>NUCLEOTIDE SEQUENCE [LARGE SCALE GENOMIC DNA]</scope>
    <source>
        <strain evidence="3 4">17J68-15</strain>
    </source>
</reference>
<evidence type="ECO:0000313" key="4">
    <source>
        <dbReference type="Proteomes" id="UP000295164"/>
    </source>
</evidence>
<evidence type="ECO:0000313" key="3">
    <source>
        <dbReference type="EMBL" id="TCZ65295.1"/>
    </source>
</evidence>
<dbReference type="InterPro" id="IPR012347">
    <property type="entry name" value="Ferritin-like"/>
</dbReference>
<feature type="chain" id="PRO_5020736395" evidence="1">
    <location>
        <begin position="20"/>
        <end position="176"/>
    </location>
</feature>
<dbReference type="Proteomes" id="UP000295164">
    <property type="component" value="Unassembled WGS sequence"/>
</dbReference>
<sequence length="176" mass="18630">MKKGKILFLASAFALTLTACDKDNDEGNNNGTETSNTQDVNFALQASFANKAEIAAGNIASQRATNAGVMSFAQMMVTDHSTAQTQLQTAANNARLSITADTSSFAAVRQQLLALSGRAFDSTYITMQVAGHQATLAQLQAEATNGASPSLKAYATQQIPHVSEHLRVADSLRLHL</sequence>
<proteinExistence type="predicted"/>
<accession>A0A4R4DTY2</accession>
<comment type="caution">
    <text evidence="3">The sequence shown here is derived from an EMBL/GenBank/DDBJ whole genome shotgun (WGS) entry which is preliminary data.</text>
</comment>
<dbReference type="Pfam" id="PF13628">
    <property type="entry name" value="DUF4142"/>
    <property type="match status" value="1"/>
</dbReference>
<name>A0A4R4DTY2_9BACT</name>
<protein>
    <submittedName>
        <fullName evidence="3">DUF4142 domain-containing protein</fullName>
    </submittedName>
</protein>
<dbReference type="PANTHER" id="PTHR38593:SF1">
    <property type="entry name" value="BLR2558 PROTEIN"/>
    <property type="match status" value="1"/>
</dbReference>
<organism evidence="3 4">
    <name type="scientific">Flaviaesturariibacter aridisoli</name>
    <dbReference type="NCBI Taxonomy" id="2545761"/>
    <lineage>
        <taxon>Bacteria</taxon>
        <taxon>Pseudomonadati</taxon>
        <taxon>Bacteroidota</taxon>
        <taxon>Chitinophagia</taxon>
        <taxon>Chitinophagales</taxon>
        <taxon>Chitinophagaceae</taxon>
        <taxon>Flaviaestuariibacter</taxon>
    </lineage>
</organism>
<feature type="signal peptide" evidence="1">
    <location>
        <begin position="1"/>
        <end position="19"/>
    </location>
</feature>
<dbReference type="PROSITE" id="PS51257">
    <property type="entry name" value="PROKAR_LIPOPROTEIN"/>
    <property type="match status" value="1"/>
</dbReference>
<evidence type="ECO:0000259" key="2">
    <source>
        <dbReference type="Pfam" id="PF13628"/>
    </source>
</evidence>
<evidence type="ECO:0000256" key="1">
    <source>
        <dbReference type="SAM" id="SignalP"/>
    </source>
</evidence>
<keyword evidence="4" id="KW-1185">Reference proteome</keyword>